<name>A0A7D5I3K0_9EURY</name>
<dbReference type="CDD" id="cd02440">
    <property type="entry name" value="AdoMet_MTases"/>
    <property type="match status" value="1"/>
</dbReference>
<keyword evidence="2" id="KW-0489">Methyltransferase</keyword>
<dbReference type="InterPro" id="IPR029063">
    <property type="entry name" value="SAM-dependent_MTases_sf"/>
</dbReference>
<keyword evidence="2" id="KW-0808">Transferase</keyword>
<protein>
    <submittedName>
        <fullName evidence="2">Class I SAM-dependent methyltransferase</fullName>
    </submittedName>
</protein>
<organism evidence="2 3">
    <name type="scientific">Methanolobus zinderi</name>
    <dbReference type="NCBI Taxonomy" id="536044"/>
    <lineage>
        <taxon>Archaea</taxon>
        <taxon>Methanobacteriati</taxon>
        <taxon>Methanobacteriota</taxon>
        <taxon>Stenosarchaea group</taxon>
        <taxon>Methanomicrobia</taxon>
        <taxon>Methanosarcinales</taxon>
        <taxon>Methanosarcinaceae</taxon>
        <taxon>Methanolobus</taxon>
    </lineage>
</organism>
<evidence type="ECO:0000259" key="1">
    <source>
        <dbReference type="Pfam" id="PF08241"/>
    </source>
</evidence>
<dbReference type="Gene3D" id="3.40.50.150">
    <property type="entry name" value="Vaccinia Virus protein VP39"/>
    <property type="match status" value="1"/>
</dbReference>
<evidence type="ECO:0000313" key="2">
    <source>
        <dbReference type="EMBL" id="QLC48903.1"/>
    </source>
</evidence>
<dbReference type="AlphaFoldDB" id="A0A7D5I3K0"/>
<dbReference type="GeneID" id="55820157"/>
<dbReference type="Pfam" id="PF08241">
    <property type="entry name" value="Methyltransf_11"/>
    <property type="match status" value="1"/>
</dbReference>
<sequence>MKENYFGIHVEEYDKWYEKHHAVYESELQAIRELLLDIIPGRSLEIGVGTARFASVLGISYGIDPSQKMLEIAVKRGIRPIRGIAEELPLKSSSTELILMATALCFTDKERTLREIHRVLAPRNELIIAFIERNSPLGQEYEKRAAKSSFFKAASFLSAKELTDSLENHGFGGFIFRQTLFKPLNEIKIAEKPIEGFDSGSFVVVKATNIKDW</sequence>
<feature type="domain" description="Methyltransferase type 11" evidence="1">
    <location>
        <begin position="44"/>
        <end position="127"/>
    </location>
</feature>
<gene>
    <name evidence="2" type="ORF">HWN40_00740</name>
</gene>
<reference evidence="2 3" key="1">
    <citation type="submission" date="2020-06" db="EMBL/GenBank/DDBJ databases">
        <title>Methanolobus halotolerans sp. nov., isolated from a saline lake Tus in Siberia.</title>
        <authorList>
            <person name="Shen Y."/>
            <person name="Chen S.-C."/>
            <person name="Lai M.-C."/>
            <person name="Huang H.-H."/>
            <person name="Chiu H.-H."/>
            <person name="Tang S.-L."/>
            <person name="Rogozin D.Y."/>
            <person name="Degermendzhy A.G."/>
        </authorList>
    </citation>
    <scope>NUCLEOTIDE SEQUENCE [LARGE SCALE GENOMIC DNA]</scope>
    <source>
        <strain evidence="2 3">DSM 21339</strain>
    </source>
</reference>
<keyword evidence="3" id="KW-1185">Reference proteome</keyword>
<dbReference type="Proteomes" id="UP000509594">
    <property type="component" value="Chromosome"/>
</dbReference>
<dbReference type="GO" id="GO:0032259">
    <property type="term" value="P:methylation"/>
    <property type="evidence" value="ECO:0007669"/>
    <property type="project" value="UniProtKB-KW"/>
</dbReference>
<dbReference type="SUPFAM" id="SSF53335">
    <property type="entry name" value="S-adenosyl-L-methionine-dependent methyltransferases"/>
    <property type="match status" value="1"/>
</dbReference>
<evidence type="ECO:0000313" key="3">
    <source>
        <dbReference type="Proteomes" id="UP000509594"/>
    </source>
</evidence>
<dbReference type="InterPro" id="IPR013216">
    <property type="entry name" value="Methyltransf_11"/>
</dbReference>
<proteinExistence type="predicted"/>
<accession>A0A7D5I3K0</accession>
<dbReference type="OrthoDB" id="1018at2157"/>
<dbReference type="EMBL" id="CP058215">
    <property type="protein sequence ID" value="QLC48903.1"/>
    <property type="molecule type" value="Genomic_DNA"/>
</dbReference>
<dbReference type="RefSeq" id="WP_176963966.1">
    <property type="nucleotide sequence ID" value="NZ_CP058215.1"/>
</dbReference>
<dbReference type="KEGG" id="mzi:HWN40_00740"/>
<dbReference type="GO" id="GO:0008757">
    <property type="term" value="F:S-adenosylmethionine-dependent methyltransferase activity"/>
    <property type="evidence" value="ECO:0007669"/>
    <property type="project" value="InterPro"/>
</dbReference>